<gene>
    <name evidence="2" type="ORF">BCR33DRAFT_738406</name>
</gene>
<name>A0A1Y2C9G3_9FUNG</name>
<comment type="caution">
    <text evidence="2">The sequence shown here is derived from an EMBL/GenBank/DDBJ whole genome shotgun (WGS) entry which is preliminary data.</text>
</comment>
<dbReference type="Proteomes" id="UP000193642">
    <property type="component" value="Unassembled WGS sequence"/>
</dbReference>
<keyword evidence="3" id="KW-1185">Reference proteome</keyword>
<protein>
    <submittedName>
        <fullName evidence="2">Uncharacterized protein</fullName>
    </submittedName>
</protein>
<dbReference type="AlphaFoldDB" id="A0A1Y2C9G3"/>
<evidence type="ECO:0000313" key="3">
    <source>
        <dbReference type="Proteomes" id="UP000193642"/>
    </source>
</evidence>
<organism evidence="2 3">
    <name type="scientific">Rhizoclosmatium globosum</name>
    <dbReference type="NCBI Taxonomy" id="329046"/>
    <lineage>
        <taxon>Eukaryota</taxon>
        <taxon>Fungi</taxon>
        <taxon>Fungi incertae sedis</taxon>
        <taxon>Chytridiomycota</taxon>
        <taxon>Chytridiomycota incertae sedis</taxon>
        <taxon>Chytridiomycetes</taxon>
        <taxon>Chytridiales</taxon>
        <taxon>Chytriomycetaceae</taxon>
        <taxon>Rhizoclosmatium</taxon>
    </lineage>
</organism>
<dbReference type="EMBL" id="MCGO01000024">
    <property type="protein sequence ID" value="ORY43659.1"/>
    <property type="molecule type" value="Genomic_DNA"/>
</dbReference>
<sequence length="139" mass="15037">MTDWNTALVFKPYSSLALCTSDYQKPVPADIIPPNHVLEKTSNVEATDETSSTTVESTTSASILPAPKPITPQPAINAANSSNAEYIENVKTNIGTTKKQALLLKQHGKVELARQAMARIKIMMEEVEEVEKAIAAGEL</sequence>
<accession>A0A1Y2C9G3</accession>
<reference evidence="2 3" key="1">
    <citation type="submission" date="2016-07" db="EMBL/GenBank/DDBJ databases">
        <title>Pervasive Adenine N6-methylation of Active Genes in Fungi.</title>
        <authorList>
            <consortium name="DOE Joint Genome Institute"/>
            <person name="Mondo S.J."/>
            <person name="Dannebaum R.O."/>
            <person name="Kuo R.C."/>
            <person name="Labutti K."/>
            <person name="Haridas S."/>
            <person name="Kuo A."/>
            <person name="Salamov A."/>
            <person name="Ahrendt S.R."/>
            <person name="Lipzen A."/>
            <person name="Sullivan W."/>
            <person name="Andreopoulos W.B."/>
            <person name="Clum A."/>
            <person name="Lindquist E."/>
            <person name="Daum C."/>
            <person name="Ramamoorthy G.K."/>
            <person name="Gryganskyi A."/>
            <person name="Culley D."/>
            <person name="Magnuson J.K."/>
            <person name="James T.Y."/>
            <person name="O'Malley M.A."/>
            <person name="Stajich J.E."/>
            <person name="Spatafora J.W."/>
            <person name="Visel A."/>
            <person name="Grigoriev I.V."/>
        </authorList>
    </citation>
    <scope>NUCLEOTIDE SEQUENCE [LARGE SCALE GENOMIC DNA]</scope>
    <source>
        <strain evidence="2 3">JEL800</strain>
    </source>
</reference>
<evidence type="ECO:0000256" key="1">
    <source>
        <dbReference type="SAM" id="MobiDB-lite"/>
    </source>
</evidence>
<feature type="region of interest" description="Disordered" evidence="1">
    <location>
        <begin position="42"/>
        <end position="73"/>
    </location>
</feature>
<evidence type="ECO:0000313" key="2">
    <source>
        <dbReference type="EMBL" id="ORY43659.1"/>
    </source>
</evidence>
<feature type="compositionally biased region" description="Low complexity" evidence="1">
    <location>
        <begin position="49"/>
        <end position="62"/>
    </location>
</feature>
<proteinExistence type="predicted"/>